<gene>
    <name evidence="3" type="ORF">FKV42_00720</name>
</gene>
<dbReference type="GO" id="GO:0030410">
    <property type="term" value="F:nicotianamine synthase activity"/>
    <property type="evidence" value="ECO:0007669"/>
    <property type="project" value="InterPro"/>
</dbReference>
<dbReference type="GO" id="GO:0032259">
    <property type="term" value="P:methylation"/>
    <property type="evidence" value="ECO:0007669"/>
    <property type="project" value="UniProtKB-KW"/>
</dbReference>
<evidence type="ECO:0000313" key="3">
    <source>
        <dbReference type="EMBL" id="TQD28228.1"/>
    </source>
</evidence>
<dbReference type="AlphaFoldDB" id="A0A7Z8P363"/>
<dbReference type="OrthoDB" id="132670at2157"/>
<dbReference type="RefSeq" id="WP_154808331.1">
    <property type="nucleotide sequence ID" value="NZ_VIAQ01000006.1"/>
</dbReference>
<evidence type="ECO:0000256" key="2">
    <source>
        <dbReference type="ARBA" id="ARBA00022691"/>
    </source>
</evidence>
<dbReference type="InterPro" id="IPR004298">
    <property type="entry name" value="Nicotian_synth"/>
</dbReference>
<accession>A0A7Z8P363</accession>
<keyword evidence="4" id="KW-1185">Reference proteome</keyword>
<dbReference type="EMBL" id="VIAQ01000006">
    <property type="protein sequence ID" value="TQD28228.1"/>
    <property type="molecule type" value="Genomic_DNA"/>
</dbReference>
<sequence length="284" mass="31798">MGVCSIRGHSAESITDEILKIYLSIKDLEDEDILQGNSNYVKNINQKLDELITLPIEDEAAEAILNGYRFNQLFDTIAAFRALYTIKIETEYANTILASNDPWQVLQNFSFYPNYCQLVQTEYQGAELKANDTVVFLGSGPLPLTLMVMCHQHGLKGIGIEQDEQRVELSRKVVDKLGLSNSIKIIHGNHYKLPLSERVELIMIAGQAQPKKEIIEQLAKALPAGTKVSCRIYEKGLRRLLDRSILVDLPANIADEFNESCRIHPQPPVNNTVVFAVKSSAARS</sequence>
<dbReference type="PROSITE" id="PS51142">
    <property type="entry name" value="NAS"/>
    <property type="match status" value="1"/>
</dbReference>
<comment type="caution">
    <text evidence="3">The sequence shown here is derived from an EMBL/GenBank/DDBJ whole genome shotgun (WGS) entry which is preliminary data.</text>
</comment>
<dbReference type="GO" id="GO:0030418">
    <property type="term" value="P:nicotianamine biosynthetic process"/>
    <property type="evidence" value="ECO:0007669"/>
    <property type="project" value="InterPro"/>
</dbReference>
<evidence type="ECO:0000256" key="1">
    <source>
        <dbReference type="ARBA" id="ARBA00022679"/>
    </source>
</evidence>
<name>A0A7Z8P363_9EURY</name>
<evidence type="ECO:0000313" key="4">
    <source>
        <dbReference type="Proteomes" id="UP000319335"/>
    </source>
</evidence>
<dbReference type="GO" id="GO:0008168">
    <property type="term" value="F:methyltransferase activity"/>
    <property type="evidence" value="ECO:0007669"/>
    <property type="project" value="UniProtKB-KW"/>
</dbReference>
<dbReference type="PANTHER" id="PTHR32266">
    <property type="entry name" value="NICOTIANAMINE SYNTHASE 3"/>
    <property type="match status" value="1"/>
</dbReference>
<dbReference type="Proteomes" id="UP000319335">
    <property type="component" value="Unassembled WGS sequence"/>
</dbReference>
<dbReference type="Gene3D" id="3.40.50.150">
    <property type="entry name" value="Vaccinia Virus protein VP39"/>
    <property type="match status" value="1"/>
</dbReference>
<dbReference type="SUPFAM" id="SSF53335">
    <property type="entry name" value="S-adenosyl-L-methionine-dependent methyltransferases"/>
    <property type="match status" value="1"/>
</dbReference>
<proteinExistence type="predicted"/>
<keyword evidence="1 3" id="KW-0808">Transferase</keyword>
<organism evidence="3 4">
    <name type="scientific">Methanolobus vulcani</name>
    <dbReference type="NCBI Taxonomy" id="38026"/>
    <lineage>
        <taxon>Archaea</taxon>
        <taxon>Methanobacteriati</taxon>
        <taxon>Methanobacteriota</taxon>
        <taxon>Stenosarchaea group</taxon>
        <taxon>Methanomicrobia</taxon>
        <taxon>Methanosarcinales</taxon>
        <taxon>Methanosarcinaceae</taxon>
        <taxon>Methanolobus</taxon>
    </lineage>
</organism>
<keyword evidence="3" id="KW-0489">Methyltransferase</keyword>
<reference evidence="3 4" key="1">
    <citation type="submission" date="2019-06" db="EMBL/GenBank/DDBJ databases">
        <title>Draft genome sequence of Methanolobus vulcani B1d.</title>
        <authorList>
            <person name="Creighbaum A.J."/>
            <person name="Ticak T."/>
            <person name="Hariraju D."/>
            <person name="Arivett B.A."/>
            <person name="Ferguson D.J.Jr."/>
        </authorList>
    </citation>
    <scope>NUCLEOTIDE SEQUENCE [LARGE SCALE GENOMIC DNA]</scope>
    <source>
        <strain evidence="3 4">B1d</strain>
    </source>
</reference>
<dbReference type="Pfam" id="PF03059">
    <property type="entry name" value="NAS"/>
    <property type="match status" value="1"/>
</dbReference>
<keyword evidence="2" id="KW-0949">S-adenosyl-L-methionine</keyword>
<dbReference type="InterPro" id="IPR029063">
    <property type="entry name" value="SAM-dependent_MTases_sf"/>
</dbReference>
<dbReference type="PANTHER" id="PTHR32266:SF12">
    <property type="entry name" value="NICOTIANAMINE SYNTHASE 3"/>
    <property type="match status" value="1"/>
</dbReference>
<protein>
    <submittedName>
        <fullName evidence="3">Methyltransferase</fullName>
    </submittedName>
</protein>